<dbReference type="Proteomes" id="UP000526734">
    <property type="component" value="Unassembled WGS sequence"/>
</dbReference>
<sequence>MHTRSRCGGDAQQFHTEGASLRDLDKNCLDVSFGNIWWGASIQTRHCDGGGTQSWRIS</sequence>
<reference evidence="1 2" key="1">
    <citation type="submission" date="2020-08" db="EMBL/GenBank/DDBJ databases">
        <title>Amycolatopsis sp. nov. DR6-1 isolated from Dendrobium heterocarpum.</title>
        <authorList>
            <person name="Tedsree N."/>
            <person name="Kuncharoen N."/>
            <person name="Likhitwitayawuid K."/>
            <person name="Tanasupawat S."/>
        </authorList>
    </citation>
    <scope>NUCLEOTIDE SEQUENCE [LARGE SCALE GENOMIC DNA]</scope>
    <source>
        <strain evidence="1 2">DR6-1</strain>
    </source>
</reference>
<name>A0A7W3VZY7_9PSEU</name>
<proteinExistence type="predicted"/>
<protein>
    <recommendedName>
        <fullName evidence="3">Ricin B lectin domain-containing protein</fullName>
    </recommendedName>
</protein>
<comment type="caution">
    <text evidence="1">The sequence shown here is derived from an EMBL/GenBank/DDBJ whole genome shotgun (WGS) entry which is preliminary data.</text>
</comment>
<dbReference type="AlphaFoldDB" id="A0A7W3VZY7"/>
<dbReference type="SUPFAM" id="SSF50370">
    <property type="entry name" value="Ricin B-like lectins"/>
    <property type="match status" value="1"/>
</dbReference>
<dbReference type="CDD" id="cd00161">
    <property type="entry name" value="beta-trefoil_Ricin-like"/>
    <property type="match status" value="1"/>
</dbReference>
<dbReference type="Gene3D" id="2.80.10.50">
    <property type="match status" value="1"/>
</dbReference>
<dbReference type="InterPro" id="IPR035992">
    <property type="entry name" value="Ricin_B-like_lectins"/>
</dbReference>
<gene>
    <name evidence="1" type="ORF">H4281_24470</name>
</gene>
<evidence type="ECO:0000313" key="2">
    <source>
        <dbReference type="Proteomes" id="UP000526734"/>
    </source>
</evidence>
<evidence type="ECO:0008006" key="3">
    <source>
        <dbReference type="Google" id="ProtNLM"/>
    </source>
</evidence>
<keyword evidence="2" id="KW-1185">Reference proteome</keyword>
<accession>A0A7W3VZY7</accession>
<evidence type="ECO:0000313" key="1">
    <source>
        <dbReference type="EMBL" id="MBB1156318.1"/>
    </source>
</evidence>
<dbReference type="RefSeq" id="WP_182893266.1">
    <property type="nucleotide sequence ID" value="NZ_JACGZW010000008.1"/>
</dbReference>
<organism evidence="1 2">
    <name type="scientific">Amycolatopsis dendrobii</name>
    <dbReference type="NCBI Taxonomy" id="2760662"/>
    <lineage>
        <taxon>Bacteria</taxon>
        <taxon>Bacillati</taxon>
        <taxon>Actinomycetota</taxon>
        <taxon>Actinomycetes</taxon>
        <taxon>Pseudonocardiales</taxon>
        <taxon>Pseudonocardiaceae</taxon>
        <taxon>Amycolatopsis</taxon>
    </lineage>
</organism>
<dbReference type="EMBL" id="JACGZW010000008">
    <property type="protein sequence ID" value="MBB1156318.1"/>
    <property type="molecule type" value="Genomic_DNA"/>
</dbReference>